<dbReference type="OrthoDB" id="10257471at2759"/>
<keyword evidence="19" id="KW-1185">Reference proteome</keyword>
<keyword evidence="5" id="KW-0963">Cytoplasm</keyword>
<dbReference type="Pfam" id="PF01814">
    <property type="entry name" value="Hemerythrin"/>
    <property type="match status" value="1"/>
</dbReference>
<feature type="compositionally biased region" description="Polar residues" evidence="16">
    <location>
        <begin position="515"/>
        <end position="535"/>
    </location>
</feature>
<dbReference type="Gene3D" id="1.20.120.520">
    <property type="entry name" value="nmb1532 protein domain like"/>
    <property type="match status" value="1"/>
</dbReference>
<dbReference type="Pfam" id="PF12937">
    <property type="entry name" value="F-box-like"/>
    <property type="match status" value="1"/>
</dbReference>
<keyword evidence="12" id="KW-0411">Iron-sulfur</keyword>
<keyword evidence="6" id="KW-0433">Leucine-rich repeat</keyword>
<evidence type="ECO:0000313" key="18">
    <source>
        <dbReference type="EnsemblMetazoa" id="G30499.3:cds"/>
    </source>
</evidence>
<dbReference type="GO" id="GO:0048471">
    <property type="term" value="C:perinuclear region of cytoplasm"/>
    <property type="evidence" value="ECO:0007669"/>
    <property type="project" value="UniProtKB-SubCell"/>
</dbReference>
<evidence type="ECO:0000256" key="3">
    <source>
        <dbReference type="ARBA" id="ARBA00004906"/>
    </source>
</evidence>
<evidence type="ECO:0000256" key="16">
    <source>
        <dbReference type="SAM" id="MobiDB-lite"/>
    </source>
</evidence>
<dbReference type="Proteomes" id="UP000005408">
    <property type="component" value="Unassembled WGS sequence"/>
</dbReference>
<dbReference type="SMART" id="SM00256">
    <property type="entry name" value="FBOX"/>
    <property type="match status" value="1"/>
</dbReference>
<keyword evidence="9" id="KW-0833">Ubl conjugation pathway</keyword>
<evidence type="ECO:0000256" key="13">
    <source>
        <dbReference type="ARBA" id="ARBA00023242"/>
    </source>
</evidence>
<evidence type="ECO:0000313" key="19">
    <source>
        <dbReference type="Proteomes" id="UP000005408"/>
    </source>
</evidence>
<keyword evidence="7" id="KW-0479">Metal-binding</keyword>
<dbReference type="GO" id="GO:0019005">
    <property type="term" value="C:SCF ubiquitin ligase complex"/>
    <property type="evidence" value="ECO:0007669"/>
    <property type="project" value="TreeGrafter"/>
</dbReference>
<dbReference type="PROSITE" id="PS50181">
    <property type="entry name" value="FBOX"/>
    <property type="match status" value="1"/>
</dbReference>
<dbReference type="InterPro" id="IPR045808">
    <property type="entry name" value="Hr_FBXL5"/>
</dbReference>
<feature type="domain" description="F-box" evidence="17">
    <location>
        <begin position="200"/>
        <end position="246"/>
    </location>
</feature>
<evidence type="ECO:0000256" key="12">
    <source>
        <dbReference type="ARBA" id="ARBA00023014"/>
    </source>
</evidence>
<evidence type="ECO:0000256" key="10">
    <source>
        <dbReference type="ARBA" id="ARBA00022843"/>
    </source>
</evidence>
<dbReference type="Gene3D" id="3.80.10.10">
    <property type="entry name" value="Ribonuclease Inhibitor"/>
    <property type="match status" value="2"/>
</dbReference>
<dbReference type="GO" id="GO:0005634">
    <property type="term" value="C:nucleus"/>
    <property type="evidence" value="ECO:0007669"/>
    <property type="project" value="UniProtKB-SubCell"/>
</dbReference>
<dbReference type="PANTHER" id="PTHR13318:SF19">
    <property type="entry name" value="F-BOX_LRR-REPEAT PROTEIN 5"/>
    <property type="match status" value="1"/>
</dbReference>
<evidence type="ECO:0000256" key="1">
    <source>
        <dbReference type="ARBA" id="ARBA00004123"/>
    </source>
</evidence>
<evidence type="ECO:0000256" key="2">
    <source>
        <dbReference type="ARBA" id="ARBA00004556"/>
    </source>
</evidence>
<dbReference type="InterPro" id="IPR012312">
    <property type="entry name" value="Hemerythrin-like"/>
</dbReference>
<name>A0A8W8LWX3_MAGGI</name>
<dbReference type="SMART" id="SM00367">
    <property type="entry name" value="LRR_CC"/>
    <property type="match status" value="4"/>
</dbReference>
<reference evidence="18" key="1">
    <citation type="submission" date="2022-08" db="UniProtKB">
        <authorList>
            <consortium name="EnsemblMetazoa"/>
        </authorList>
    </citation>
    <scope>IDENTIFICATION</scope>
    <source>
        <strain evidence="18">05x7-T-G4-1.051#20</strain>
    </source>
</reference>
<feature type="region of interest" description="Disordered" evidence="16">
    <location>
        <begin position="554"/>
        <end position="593"/>
    </location>
</feature>
<dbReference type="InterPro" id="IPR001810">
    <property type="entry name" value="F-box_dom"/>
</dbReference>
<keyword evidence="13" id="KW-0539">Nucleus</keyword>
<dbReference type="AlphaFoldDB" id="A0A8W8LWX3"/>
<dbReference type="InterPro" id="IPR006553">
    <property type="entry name" value="Leu-rich_rpt_Cys-con_subtyp"/>
</dbReference>
<dbReference type="EnsemblMetazoa" id="G30499.3">
    <property type="protein sequence ID" value="G30499.3:cds"/>
    <property type="gene ID" value="G30499"/>
</dbReference>
<evidence type="ECO:0000256" key="9">
    <source>
        <dbReference type="ARBA" id="ARBA00022786"/>
    </source>
</evidence>
<dbReference type="InterPro" id="IPR032675">
    <property type="entry name" value="LRR_dom_sf"/>
</dbReference>
<evidence type="ECO:0000256" key="11">
    <source>
        <dbReference type="ARBA" id="ARBA00023004"/>
    </source>
</evidence>
<feature type="compositionally biased region" description="Polar residues" evidence="16">
    <location>
        <begin position="554"/>
        <end position="576"/>
    </location>
</feature>
<comment type="subcellular location">
    <subcellularLocation>
        <location evidence="2">Cytoplasm</location>
        <location evidence="2">Perinuclear region</location>
    </subcellularLocation>
    <subcellularLocation>
        <location evidence="1">Nucleus</location>
    </subcellularLocation>
</comment>
<comment type="cofactor">
    <cofactor evidence="15">
        <name>[2Fe-2S] cluster</name>
        <dbReference type="ChEBI" id="CHEBI:190135"/>
    </cofactor>
</comment>
<evidence type="ECO:0000256" key="8">
    <source>
        <dbReference type="ARBA" id="ARBA00022737"/>
    </source>
</evidence>
<feature type="region of interest" description="Disordered" evidence="16">
    <location>
        <begin position="513"/>
        <end position="535"/>
    </location>
</feature>
<dbReference type="GO" id="GO:0046872">
    <property type="term" value="F:metal ion binding"/>
    <property type="evidence" value="ECO:0007669"/>
    <property type="project" value="UniProtKB-KW"/>
</dbReference>
<dbReference type="EnsemblMetazoa" id="G30499.2">
    <property type="protein sequence ID" value="G30499.2:cds"/>
    <property type="gene ID" value="G30499"/>
</dbReference>
<dbReference type="PANTHER" id="PTHR13318">
    <property type="entry name" value="PARTNER OF PAIRED, ISOFORM B-RELATED"/>
    <property type="match status" value="1"/>
</dbReference>
<evidence type="ECO:0000256" key="7">
    <source>
        <dbReference type="ARBA" id="ARBA00022723"/>
    </source>
</evidence>
<proteinExistence type="predicted"/>
<evidence type="ECO:0000256" key="6">
    <source>
        <dbReference type="ARBA" id="ARBA00022614"/>
    </source>
</evidence>
<sequence>MALNCPEEVDVFKVPHSRMKELVDKYLAMVTDTNFANVHHMTNLLENLVDAFQEFRAHEQIENKYIMKKLKAKLNALSIRSSAVCNCHSDNRLTEMLRLLQDGYQCRDKSEVDRENYGIKLRSALEDFTRKFIPHMEEEEEVFQPMLMKYFTFEELRSLKSKVIRKHQQTIEEKFDENEECVSSSSDEDEKCLRESRREPRGVELLPDEVMLNIFSYLNPKELCSIAQVSKRWNAIAMDGSNWKIIRPVQWFRGVWSCQDRMDVDQEEASLEQAEFYPLDVKFDEDADVDESEESDDIDEMSQQWKLVQRESRLLTSMVKYLFPRVGASVSELHLGYSRGLSNGVLYRMLSCCPNLEVLDLTQTRVSDIGFKSMGKNKCGRRLKHVNLSGCVNITDVTLQRISLALGSLTESKTTPQNKDSDNTASMPISEARGCCQQGMCRSQQERRIGGLDFDSVDQTLRNACDVVEREMMAYRLMEILEGESVFSPLLELSLLPSLMRDQPRTIDFKKWTKKTSGPCDQTSKSVDSRTLNSSTRGNQELFPFHCVTSNRYNSSGNTHLRTNLSSERSPRQRTVPSLERVSGGDPHRTSSCGGRSVVHEVCDKSDNDTPQRALTFLSLSGCSLVTDEGLRFLAGEGGLPHLEHLDLSGCMQVTAAGLTELVSACGSLDHAHLFYCDNMVDDPYAVTASGCQNLEISSRKCCRSGF</sequence>
<dbReference type="InterPro" id="IPR036047">
    <property type="entry name" value="F-box-like_dom_sf"/>
</dbReference>
<comment type="pathway">
    <text evidence="3">Protein modification; protein ubiquitination.</text>
</comment>
<dbReference type="OMA" id="GEMFCGH"/>
<evidence type="ECO:0000256" key="14">
    <source>
        <dbReference type="ARBA" id="ARBA00030695"/>
    </source>
</evidence>
<dbReference type="Gene3D" id="1.20.1280.50">
    <property type="match status" value="1"/>
</dbReference>
<dbReference type="GO" id="GO:0031146">
    <property type="term" value="P:SCF-dependent proteasomal ubiquitin-dependent protein catabolic process"/>
    <property type="evidence" value="ECO:0007669"/>
    <property type="project" value="TreeGrafter"/>
</dbReference>
<organism evidence="18 19">
    <name type="scientific">Magallana gigas</name>
    <name type="common">Pacific oyster</name>
    <name type="synonym">Crassostrea gigas</name>
    <dbReference type="NCBI Taxonomy" id="29159"/>
    <lineage>
        <taxon>Eukaryota</taxon>
        <taxon>Metazoa</taxon>
        <taxon>Spiralia</taxon>
        <taxon>Lophotrochozoa</taxon>
        <taxon>Mollusca</taxon>
        <taxon>Bivalvia</taxon>
        <taxon>Autobranchia</taxon>
        <taxon>Pteriomorphia</taxon>
        <taxon>Ostreida</taxon>
        <taxon>Ostreoidea</taxon>
        <taxon>Ostreidae</taxon>
        <taxon>Magallana</taxon>
    </lineage>
</organism>
<evidence type="ECO:0000256" key="15">
    <source>
        <dbReference type="ARBA" id="ARBA00034078"/>
    </source>
</evidence>
<dbReference type="SUPFAM" id="SSF81383">
    <property type="entry name" value="F-box domain"/>
    <property type="match status" value="1"/>
</dbReference>
<dbReference type="CDD" id="cd12109">
    <property type="entry name" value="Hr_FBXL5"/>
    <property type="match status" value="1"/>
</dbReference>
<dbReference type="Pfam" id="PF13516">
    <property type="entry name" value="LRR_6"/>
    <property type="match status" value="2"/>
</dbReference>
<dbReference type="SUPFAM" id="SSF52047">
    <property type="entry name" value="RNI-like"/>
    <property type="match status" value="1"/>
</dbReference>
<evidence type="ECO:0000259" key="17">
    <source>
        <dbReference type="PROSITE" id="PS50181"/>
    </source>
</evidence>
<protein>
    <recommendedName>
        <fullName evidence="4">F-box/LRR-repeat protein 5</fullName>
    </recommendedName>
    <alternativeName>
        <fullName evidence="14">F-box and leucine-rich repeat protein 5</fullName>
    </alternativeName>
</protein>
<keyword evidence="11" id="KW-0408">Iron</keyword>
<dbReference type="GO" id="GO:0051536">
    <property type="term" value="F:iron-sulfur cluster binding"/>
    <property type="evidence" value="ECO:0007669"/>
    <property type="project" value="UniProtKB-KW"/>
</dbReference>
<keyword evidence="8" id="KW-0677">Repeat</keyword>
<dbReference type="GO" id="GO:0006879">
    <property type="term" value="P:intracellular iron ion homeostasis"/>
    <property type="evidence" value="ECO:0007669"/>
    <property type="project" value="InterPro"/>
</dbReference>
<accession>A0A8W8LWX3</accession>
<dbReference type="InterPro" id="IPR001611">
    <property type="entry name" value="Leu-rich_rpt"/>
</dbReference>
<keyword evidence="10" id="KW-0832">Ubl conjugation</keyword>
<evidence type="ECO:0000256" key="4">
    <source>
        <dbReference type="ARBA" id="ARBA00020540"/>
    </source>
</evidence>
<evidence type="ECO:0000256" key="5">
    <source>
        <dbReference type="ARBA" id="ARBA00022490"/>
    </source>
</evidence>